<keyword evidence="3" id="KW-1185">Reference proteome</keyword>
<evidence type="ECO:0000313" key="3">
    <source>
        <dbReference type="Proteomes" id="UP001430953"/>
    </source>
</evidence>
<dbReference type="AlphaFoldDB" id="A0AAW2EVQ6"/>
<organism evidence="2 3">
    <name type="scientific">Cardiocondyla obscurior</name>
    <dbReference type="NCBI Taxonomy" id="286306"/>
    <lineage>
        <taxon>Eukaryota</taxon>
        <taxon>Metazoa</taxon>
        <taxon>Ecdysozoa</taxon>
        <taxon>Arthropoda</taxon>
        <taxon>Hexapoda</taxon>
        <taxon>Insecta</taxon>
        <taxon>Pterygota</taxon>
        <taxon>Neoptera</taxon>
        <taxon>Endopterygota</taxon>
        <taxon>Hymenoptera</taxon>
        <taxon>Apocrita</taxon>
        <taxon>Aculeata</taxon>
        <taxon>Formicoidea</taxon>
        <taxon>Formicidae</taxon>
        <taxon>Myrmicinae</taxon>
        <taxon>Cardiocondyla</taxon>
    </lineage>
</organism>
<evidence type="ECO:0000313" key="2">
    <source>
        <dbReference type="EMBL" id="KAL0106496.1"/>
    </source>
</evidence>
<proteinExistence type="predicted"/>
<dbReference type="Proteomes" id="UP001430953">
    <property type="component" value="Unassembled WGS sequence"/>
</dbReference>
<sequence>MRKRRFVLSLYITILGGTLCNRDSRASTYMHFCRLQSLAFSSIRRQPKRWLHTDEPLHLYAWKPRFRVGLSA</sequence>
<accession>A0AAW2EVQ6</accession>
<name>A0AAW2EVQ6_9HYME</name>
<comment type="caution">
    <text evidence="2">The sequence shown here is derived from an EMBL/GenBank/DDBJ whole genome shotgun (WGS) entry which is preliminary data.</text>
</comment>
<keyword evidence="1" id="KW-0732">Signal</keyword>
<gene>
    <name evidence="2" type="ORF">PUN28_016301</name>
</gene>
<evidence type="ECO:0008006" key="4">
    <source>
        <dbReference type="Google" id="ProtNLM"/>
    </source>
</evidence>
<evidence type="ECO:0000256" key="1">
    <source>
        <dbReference type="SAM" id="SignalP"/>
    </source>
</evidence>
<feature type="chain" id="PRO_5043979919" description="Secreted protein" evidence="1">
    <location>
        <begin position="21"/>
        <end position="72"/>
    </location>
</feature>
<feature type="signal peptide" evidence="1">
    <location>
        <begin position="1"/>
        <end position="20"/>
    </location>
</feature>
<reference evidence="2 3" key="1">
    <citation type="submission" date="2023-03" db="EMBL/GenBank/DDBJ databases">
        <title>High recombination rates correlate with genetic variation in Cardiocondyla obscurior ants.</title>
        <authorList>
            <person name="Errbii M."/>
        </authorList>
    </citation>
    <scope>NUCLEOTIDE SEQUENCE [LARGE SCALE GENOMIC DNA]</scope>
    <source>
        <strain evidence="2">Alpha-2009</strain>
        <tissue evidence="2">Whole body</tissue>
    </source>
</reference>
<protein>
    <recommendedName>
        <fullName evidence="4">Secreted protein</fullName>
    </recommendedName>
</protein>
<dbReference type="EMBL" id="JADYXP020000018">
    <property type="protein sequence ID" value="KAL0106496.1"/>
    <property type="molecule type" value="Genomic_DNA"/>
</dbReference>